<name>A0A2D4KHR5_9SAUR</name>
<accession>A0A2D4KHR5</accession>
<sequence>MVWMDSEVAKDIEKIEILLNLWAHHNILIVKRKGRKKRGRWTLNQTLLRDKNYIQILEKVLLFLKDNANDQTILQNLWDTTKAYTQGLTIAYGAKKEQR</sequence>
<proteinExistence type="predicted"/>
<protein>
    <submittedName>
        <fullName evidence="1">Uncharacterized protein</fullName>
    </submittedName>
</protein>
<organism evidence="1">
    <name type="scientific">Micrurus paraensis</name>
    <dbReference type="NCBI Taxonomy" id="1970185"/>
    <lineage>
        <taxon>Eukaryota</taxon>
        <taxon>Metazoa</taxon>
        <taxon>Chordata</taxon>
        <taxon>Craniata</taxon>
        <taxon>Vertebrata</taxon>
        <taxon>Euteleostomi</taxon>
        <taxon>Lepidosauria</taxon>
        <taxon>Squamata</taxon>
        <taxon>Bifurcata</taxon>
        <taxon>Unidentata</taxon>
        <taxon>Episquamata</taxon>
        <taxon>Toxicofera</taxon>
        <taxon>Serpentes</taxon>
        <taxon>Colubroidea</taxon>
        <taxon>Elapidae</taxon>
        <taxon>Elapinae</taxon>
        <taxon>Micrurus</taxon>
    </lineage>
</organism>
<reference evidence="1" key="2">
    <citation type="submission" date="2017-11" db="EMBL/GenBank/DDBJ databases">
        <title>Coralsnake Venomics: Analyses of Venom Gland Transcriptomes and Proteomes of Six Brazilian Taxa.</title>
        <authorList>
            <person name="Aird S.D."/>
            <person name="Jorge da Silva N."/>
            <person name="Qiu L."/>
            <person name="Villar-Briones A."/>
            <person name="Aparecida-Saddi V."/>
            <person name="Campos-Telles M.P."/>
            <person name="Grau M."/>
            <person name="Mikheyev A.S."/>
        </authorList>
    </citation>
    <scope>NUCLEOTIDE SEQUENCE</scope>
    <source>
        <tissue evidence="1">Venom_gland</tissue>
    </source>
</reference>
<dbReference type="AlphaFoldDB" id="A0A2D4KHR5"/>
<reference evidence="1" key="1">
    <citation type="submission" date="2017-07" db="EMBL/GenBank/DDBJ databases">
        <authorList>
            <person name="Mikheyev A."/>
            <person name="Grau M."/>
        </authorList>
    </citation>
    <scope>NUCLEOTIDE SEQUENCE</scope>
    <source>
        <tissue evidence="1">Venom_gland</tissue>
    </source>
</reference>
<dbReference type="EMBL" id="IACL01059137">
    <property type="protein sequence ID" value="LAB08240.1"/>
    <property type="molecule type" value="Transcribed_RNA"/>
</dbReference>
<evidence type="ECO:0000313" key="1">
    <source>
        <dbReference type="EMBL" id="LAB08240.1"/>
    </source>
</evidence>